<keyword evidence="8" id="KW-0051">Antiviral defense</keyword>
<name>A0ABU4WK96_9BACT</name>
<dbReference type="NCBIfam" id="TIGR01865">
    <property type="entry name" value="cas_Csn1"/>
    <property type="match status" value="1"/>
</dbReference>
<keyword evidence="5 12" id="KW-0378">Hydrolase</keyword>
<organism evidence="15 16">
    <name type="scientific">Intestinicryptomonas porci</name>
    <dbReference type="NCBI Taxonomy" id="2926320"/>
    <lineage>
        <taxon>Bacteria</taxon>
        <taxon>Pseudomonadati</taxon>
        <taxon>Verrucomicrobiota</taxon>
        <taxon>Opitutia</taxon>
        <taxon>Opitutales</taxon>
        <taxon>Intestinicryptomonaceae</taxon>
        <taxon>Intestinicryptomonas</taxon>
    </lineage>
</organism>
<dbReference type="InterPro" id="IPR036397">
    <property type="entry name" value="RNaseH_sf"/>
</dbReference>
<keyword evidence="9 12" id="KW-0238">DNA-binding</keyword>
<evidence type="ECO:0000256" key="6">
    <source>
        <dbReference type="ARBA" id="ARBA00022842"/>
    </source>
</evidence>
<evidence type="ECO:0000256" key="3">
    <source>
        <dbReference type="ARBA" id="ARBA00022723"/>
    </source>
</evidence>
<evidence type="ECO:0000313" key="15">
    <source>
        <dbReference type="EMBL" id="MDX8415887.1"/>
    </source>
</evidence>
<keyword evidence="7" id="KW-0694">RNA-binding</keyword>
<dbReference type="EMBL" id="JALBUT010000007">
    <property type="protein sequence ID" value="MDX8415887.1"/>
    <property type="molecule type" value="Genomic_DNA"/>
</dbReference>
<evidence type="ECO:0000256" key="12">
    <source>
        <dbReference type="PROSITE-ProRule" id="PRU01085"/>
    </source>
</evidence>
<keyword evidence="3" id="KW-0479">Metal-binding</keyword>
<evidence type="ECO:0000256" key="13">
    <source>
        <dbReference type="SAM" id="Coils"/>
    </source>
</evidence>
<dbReference type="Gene3D" id="1.10.30.50">
    <property type="match status" value="1"/>
</dbReference>
<keyword evidence="6" id="KW-0460">Magnesium</keyword>
<evidence type="ECO:0000256" key="5">
    <source>
        <dbReference type="ARBA" id="ARBA00022801"/>
    </source>
</evidence>
<keyword evidence="2 12" id="KW-0540">Nuclease</keyword>
<protein>
    <recommendedName>
        <fullName evidence="14">HNH Cas9-type domain-containing protein</fullName>
    </recommendedName>
</protein>
<dbReference type="PROSITE" id="PS51749">
    <property type="entry name" value="HNH_CAS9"/>
    <property type="match status" value="1"/>
</dbReference>
<reference evidence="15 16" key="1">
    <citation type="submission" date="2022-03" db="EMBL/GenBank/DDBJ databases">
        <title>Novel taxa within the pig intestine.</title>
        <authorList>
            <person name="Wylensek D."/>
            <person name="Bishof K."/>
            <person name="Afrizal A."/>
            <person name="Clavel T."/>
        </authorList>
    </citation>
    <scope>NUCLEOTIDE SEQUENCE [LARGE SCALE GENOMIC DNA]</scope>
    <source>
        <strain evidence="15 16">CLA-KB-P66</strain>
    </source>
</reference>
<evidence type="ECO:0000256" key="8">
    <source>
        <dbReference type="ARBA" id="ARBA00023118"/>
    </source>
</evidence>
<evidence type="ECO:0000256" key="2">
    <source>
        <dbReference type="ARBA" id="ARBA00022722"/>
    </source>
</evidence>
<proteinExistence type="predicted"/>
<comment type="cofactor">
    <cofactor evidence="1">
        <name>Mg(2+)</name>
        <dbReference type="ChEBI" id="CHEBI:18420"/>
    </cofactor>
</comment>
<dbReference type="Proteomes" id="UP001275932">
    <property type="component" value="Unassembled WGS sequence"/>
</dbReference>
<evidence type="ECO:0000256" key="7">
    <source>
        <dbReference type="ARBA" id="ARBA00022884"/>
    </source>
</evidence>
<evidence type="ECO:0000259" key="14">
    <source>
        <dbReference type="PROSITE" id="PS51749"/>
    </source>
</evidence>
<dbReference type="Gene3D" id="3.30.420.10">
    <property type="entry name" value="Ribonuclease H-like superfamily/Ribonuclease H"/>
    <property type="match status" value="1"/>
</dbReference>
<evidence type="ECO:0000313" key="16">
    <source>
        <dbReference type="Proteomes" id="UP001275932"/>
    </source>
</evidence>
<dbReference type="InterPro" id="IPR003615">
    <property type="entry name" value="HNH_nuc"/>
</dbReference>
<evidence type="ECO:0000256" key="11">
    <source>
        <dbReference type="ARBA" id="ARBA00046380"/>
    </source>
</evidence>
<comment type="subunit">
    <text evidence="11">Monomer. Binds crRNA and tracrRNA.</text>
</comment>
<comment type="caution">
    <text evidence="15">The sequence shown here is derived from an EMBL/GenBank/DDBJ whole genome shotgun (WGS) entry which is preliminary data.</text>
</comment>
<evidence type="ECO:0000256" key="1">
    <source>
        <dbReference type="ARBA" id="ARBA00001946"/>
    </source>
</evidence>
<evidence type="ECO:0000256" key="4">
    <source>
        <dbReference type="ARBA" id="ARBA00022759"/>
    </source>
</evidence>
<keyword evidence="4 12" id="KW-0255">Endonuclease</keyword>
<dbReference type="InterPro" id="IPR028629">
    <property type="entry name" value="Cas9"/>
</dbReference>
<dbReference type="RefSeq" id="WP_370397340.1">
    <property type="nucleotide sequence ID" value="NZ_JALBUT010000007.1"/>
</dbReference>
<feature type="domain" description="HNH Cas9-type" evidence="14">
    <location>
        <begin position="486"/>
        <end position="633"/>
    </location>
</feature>
<evidence type="ECO:0000256" key="9">
    <source>
        <dbReference type="ARBA" id="ARBA00023125"/>
    </source>
</evidence>
<keyword evidence="16" id="KW-1185">Reference proteome</keyword>
<dbReference type="Pfam" id="PF13395">
    <property type="entry name" value="HNH_4"/>
    <property type="match status" value="1"/>
</dbReference>
<keyword evidence="13" id="KW-0175">Coiled coil</keyword>
<gene>
    <name evidence="15" type="ORF">MOX91_06830</name>
</gene>
<sequence length="1059" mass="122923">MRKGHIAREMWLEKCLKECGIEVLKRRKVGLIDGKWQLIQKGDMRLEKEFPSEGEDICYCGIALRCKLILGEKLESWQVFKALNSAIQNRGYDKEVPWKEGGDSKSKKENGSEYEKSLNLFKTQFDELLLNLENLEARSKYEYPCFFKAAKMGLWNPKNPEEVLTRIDNHSEKAKGYVVPCECVEKEFIKLVEMATLQYPKLAGKSKYFLYGPSETKYASYCPNLRKQFNLKRGADTDWQGALGQKIPRFDNRVVDKCRLIPRLNVCKIKPLEKIKNNDDLLYYEIVTAFKLLNLRFFRNRNIESLSFDEFTELFAIAKKSKYKVGARDMQKFMVKIGAEILDENQSKIESPKESGRASFSRPAMKILHGLIFSGKSPAEYYEECLQKISNENPQKGLVKDDLLFLKAMGKVEWNSIYIPDVENFKLADFSVQKREDEINKLIGSQNDPIVRHRLFFFYSQLKRLEAKFGIPDKIVIEFVRDDFLGEKRKKDLHIAMKKRREEKLKNAKDMDNLHPEYKGNKLLLKWELFRKQKGICIYTREALQPTEVPNLEIEHIVPRSRGGPDAMYNYVLTKESTNKEKGDRTPFEWLSSNPINWASYVDRVRKLQYELGAKRCKLLVEKDAETLVEKYTALAETAWVSKLAQRIACLHFGFQYAGNKGDKKVFTVSGGMTSRIRSAYKLNRILREDWSTEEAVKILDELKSKLNAKENIEDRENTLRKISELKSKIEETGFLRKYVDQIEDFEKEILSNEERLKKLEELDQKNRKNNKHHALDAMCLCFAPTGKDARKVKLDRIFPQSIKISAEEFFRKYLDAIIPNNVAVKKPSLEETFYSKKERNGKIYIERKYNLKDLAYTGLNPKYNLGTLEKLVKEDKIVNKYIRNIVRDFAKTKPNESEWINWCENLRLPSKFGKGTRVKRVLVNVGKPNEYKDLSKDGSGAYKRGKTHKGQIVWKNLKGKYKVTPIYAHSSKIQVIQELNKHSDFVEIGGIFKTGCLVKLENDILNDKNVILLKKGVYVLNTIKTKGDTKLTDSNGVSVNAININNLMNAGMKRIKLD</sequence>
<accession>A0ABU4WK96</accession>
<keyword evidence="10" id="KW-0464">Manganese</keyword>
<feature type="coiled-coil region" evidence="13">
    <location>
        <begin position="736"/>
        <end position="763"/>
    </location>
</feature>
<evidence type="ECO:0000256" key="10">
    <source>
        <dbReference type="ARBA" id="ARBA00023211"/>
    </source>
</evidence>
<dbReference type="InterPro" id="IPR033114">
    <property type="entry name" value="HNH_CAS9"/>
</dbReference>